<protein>
    <submittedName>
        <fullName evidence="2">Uncharacterized protein</fullName>
    </submittedName>
</protein>
<dbReference type="Proteomes" id="UP001190700">
    <property type="component" value="Unassembled WGS sequence"/>
</dbReference>
<keyword evidence="1" id="KW-1133">Transmembrane helix</keyword>
<keyword evidence="1" id="KW-0812">Transmembrane</keyword>
<keyword evidence="1" id="KW-0472">Membrane</keyword>
<feature type="transmembrane region" description="Helical" evidence="1">
    <location>
        <begin position="116"/>
        <end position="135"/>
    </location>
</feature>
<evidence type="ECO:0000256" key="1">
    <source>
        <dbReference type="SAM" id="Phobius"/>
    </source>
</evidence>
<reference evidence="2 3" key="1">
    <citation type="journal article" date="2015" name="Genome Biol. Evol.">
        <title>Comparative Genomics of a Bacterivorous Green Alga Reveals Evolutionary Causalities and Consequences of Phago-Mixotrophic Mode of Nutrition.</title>
        <authorList>
            <person name="Burns J.A."/>
            <person name="Paasch A."/>
            <person name="Narechania A."/>
            <person name="Kim E."/>
        </authorList>
    </citation>
    <scope>NUCLEOTIDE SEQUENCE [LARGE SCALE GENOMIC DNA]</scope>
    <source>
        <strain evidence="2 3">PLY_AMNH</strain>
    </source>
</reference>
<sequence length="265" mass="29106">MDMGTAVPQRLVLKYGAVPRVAVAGASSCGLRQVKTAGGIIVRPAPHVWLLQEGIIVRYLRVKGITMQPALRLAAAGAILCGHRYPRMFTHEEIYSPSVGRSSPLFTDTWDRLRQYTVLPMMAALALIAGAMTLIDQWTNTVRFVQFLVTGKYSTELEGDPPFSTAKREGMLGGLQSYAMAENPQYAAWMRDGPESIPGQALQRVEVPRWRATTILAMKCRAGRAPISTEHYSAASGVQYSPSRRTAQPPDEDAWKVSPAKYAIL</sequence>
<gene>
    <name evidence="2" type="ORF">CYMTET_29031</name>
</gene>
<dbReference type="AlphaFoldDB" id="A0AAE0KVB5"/>
<evidence type="ECO:0000313" key="2">
    <source>
        <dbReference type="EMBL" id="KAK3262096.1"/>
    </source>
</evidence>
<name>A0AAE0KVB5_9CHLO</name>
<accession>A0AAE0KVB5</accession>
<dbReference type="EMBL" id="LGRX02016459">
    <property type="protein sequence ID" value="KAK3262096.1"/>
    <property type="molecule type" value="Genomic_DNA"/>
</dbReference>
<keyword evidence="3" id="KW-1185">Reference proteome</keyword>
<comment type="caution">
    <text evidence="2">The sequence shown here is derived from an EMBL/GenBank/DDBJ whole genome shotgun (WGS) entry which is preliminary data.</text>
</comment>
<organism evidence="2 3">
    <name type="scientific">Cymbomonas tetramitiformis</name>
    <dbReference type="NCBI Taxonomy" id="36881"/>
    <lineage>
        <taxon>Eukaryota</taxon>
        <taxon>Viridiplantae</taxon>
        <taxon>Chlorophyta</taxon>
        <taxon>Pyramimonadophyceae</taxon>
        <taxon>Pyramimonadales</taxon>
        <taxon>Pyramimonadaceae</taxon>
        <taxon>Cymbomonas</taxon>
    </lineage>
</organism>
<proteinExistence type="predicted"/>
<evidence type="ECO:0000313" key="3">
    <source>
        <dbReference type="Proteomes" id="UP001190700"/>
    </source>
</evidence>